<feature type="chain" id="PRO_5012055678" evidence="8">
    <location>
        <begin position="17"/>
        <end position="417"/>
    </location>
</feature>
<feature type="active site" description="Proton donor/acceptor" evidence="7">
    <location>
        <position position="308"/>
    </location>
</feature>
<dbReference type="AlphaFoldDB" id="A0A1X7FZ80"/>
<dbReference type="GO" id="GO:0004180">
    <property type="term" value="F:carboxypeptidase activity"/>
    <property type="evidence" value="ECO:0007669"/>
    <property type="project" value="UniProtKB-ARBA"/>
</dbReference>
<keyword evidence="3" id="KW-0808">Transferase</keyword>
<comment type="pathway">
    <text evidence="1 7">Cell wall biogenesis; peptidoglycan biosynthesis.</text>
</comment>
<evidence type="ECO:0000313" key="10">
    <source>
        <dbReference type="EMBL" id="SMF61430.1"/>
    </source>
</evidence>
<evidence type="ECO:0000256" key="8">
    <source>
        <dbReference type="SAM" id="SignalP"/>
    </source>
</evidence>
<evidence type="ECO:0000256" key="6">
    <source>
        <dbReference type="ARBA" id="ARBA00023316"/>
    </source>
</evidence>
<keyword evidence="6 7" id="KW-0961">Cell wall biogenesis/degradation</keyword>
<dbReference type="InterPro" id="IPR005490">
    <property type="entry name" value="LD_TPept_cat_dom"/>
</dbReference>
<dbReference type="RefSeq" id="WP_085217294.1">
    <property type="nucleotide sequence ID" value="NZ_LT840185.1"/>
</dbReference>
<accession>A0A1X7FZ80</accession>
<feature type="domain" description="L,D-TPase catalytic" evidence="9">
    <location>
        <begin position="204"/>
        <end position="365"/>
    </location>
</feature>
<dbReference type="STRING" id="941907.SAMN06295910_0418"/>
<evidence type="ECO:0000259" key="9">
    <source>
        <dbReference type="PROSITE" id="PS52029"/>
    </source>
</evidence>
<evidence type="ECO:0000256" key="2">
    <source>
        <dbReference type="ARBA" id="ARBA00005992"/>
    </source>
</evidence>
<dbReference type="GO" id="GO:0071555">
    <property type="term" value="P:cell wall organization"/>
    <property type="evidence" value="ECO:0007669"/>
    <property type="project" value="UniProtKB-UniRule"/>
</dbReference>
<dbReference type="Gene3D" id="2.40.440.10">
    <property type="entry name" value="L,D-transpeptidase catalytic domain-like"/>
    <property type="match status" value="1"/>
</dbReference>
<dbReference type="PANTHER" id="PTHR41533">
    <property type="entry name" value="L,D-TRANSPEPTIDASE HI_1667-RELATED"/>
    <property type="match status" value="1"/>
</dbReference>
<dbReference type="OrthoDB" id="9778545at2"/>
<dbReference type="SUPFAM" id="SSF141523">
    <property type="entry name" value="L,D-transpeptidase catalytic domain-like"/>
    <property type="match status" value="1"/>
</dbReference>
<dbReference type="Pfam" id="PF03734">
    <property type="entry name" value="YkuD"/>
    <property type="match status" value="1"/>
</dbReference>
<keyword evidence="8" id="KW-0732">Signal</keyword>
<dbReference type="GO" id="GO:0008360">
    <property type="term" value="P:regulation of cell shape"/>
    <property type="evidence" value="ECO:0007669"/>
    <property type="project" value="UniProtKB-UniRule"/>
</dbReference>
<evidence type="ECO:0000256" key="4">
    <source>
        <dbReference type="ARBA" id="ARBA00022960"/>
    </source>
</evidence>
<keyword evidence="11" id="KW-1185">Reference proteome</keyword>
<dbReference type="InterPro" id="IPR052905">
    <property type="entry name" value="LD-transpeptidase_YkuD-like"/>
</dbReference>
<dbReference type="Pfam" id="PF20142">
    <property type="entry name" value="Scaffold"/>
    <property type="match status" value="1"/>
</dbReference>
<comment type="similarity">
    <text evidence="2">Belongs to the YkuD family.</text>
</comment>
<dbReference type="EMBL" id="LT840185">
    <property type="protein sequence ID" value="SMF61430.1"/>
    <property type="molecule type" value="Genomic_DNA"/>
</dbReference>
<organism evidence="10 11">
    <name type="scientific">Allosphingosinicella indica</name>
    <dbReference type="NCBI Taxonomy" id="941907"/>
    <lineage>
        <taxon>Bacteria</taxon>
        <taxon>Pseudomonadati</taxon>
        <taxon>Pseudomonadota</taxon>
        <taxon>Alphaproteobacteria</taxon>
        <taxon>Sphingomonadales</taxon>
        <taxon>Sphingomonadaceae</taxon>
        <taxon>Allosphingosinicella</taxon>
    </lineage>
</organism>
<feature type="active site" description="Nucleophile" evidence="7">
    <location>
        <position position="327"/>
    </location>
</feature>
<keyword evidence="5 7" id="KW-0573">Peptidoglycan synthesis</keyword>
<dbReference type="GO" id="GO:0016740">
    <property type="term" value="F:transferase activity"/>
    <property type="evidence" value="ECO:0007669"/>
    <property type="project" value="UniProtKB-KW"/>
</dbReference>
<dbReference type="GO" id="GO:0009252">
    <property type="term" value="P:peptidoglycan biosynthetic process"/>
    <property type="evidence" value="ECO:0007669"/>
    <property type="project" value="UniProtKB-UniPathway"/>
</dbReference>
<feature type="signal peptide" evidence="8">
    <location>
        <begin position="1"/>
        <end position="16"/>
    </location>
</feature>
<reference evidence="11" key="1">
    <citation type="submission" date="2017-04" db="EMBL/GenBank/DDBJ databases">
        <authorList>
            <person name="Varghese N."/>
            <person name="Submissions S."/>
        </authorList>
    </citation>
    <scope>NUCLEOTIDE SEQUENCE [LARGE SCALE GENOMIC DNA]</scope>
    <source>
        <strain evidence="11">Dd16</strain>
    </source>
</reference>
<evidence type="ECO:0000313" key="11">
    <source>
        <dbReference type="Proteomes" id="UP000192934"/>
    </source>
</evidence>
<dbReference type="PROSITE" id="PS52029">
    <property type="entry name" value="LD_TPASE"/>
    <property type="match status" value="1"/>
</dbReference>
<evidence type="ECO:0000256" key="5">
    <source>
        <dbReference type="ARBA" id="ARBA00022984"/>
    </source>
</evidence>
<evidence type="ECO:0000256" key="3">
    <source>
        <dbReference type="ARBA" id="ARBA00022679"/>
    </source>
</evidence>
<protein>
    <submittedName>
        <fullName evidence="10">L,D-transpeptidase catalytic domain</fullName>
    </submittedName>
</protein>
<evidence type="ECO:0000256" key="1">
    <source>
        <dbReference type="ARBA" id="ARBA00004752"/>
    </source>
</evidence>
<dbReference type="CDD" id="cd16913">
    <property type="entry name" value="YkuD_like"/>
    <property type="match status" value="1"/>
</dbReference>
<name>A0A1X7FZ80_9SPHN</name>
<dbReference type="PANTHER" id="PTHR41533:SF2">
    <property type="entry name" value="BLR7131 PROTEIN"/>
    <property type="match status" value="1"/>
</dbReference>
<gene>
    <name evidence="10" type="ORF">SAMN06295910_0418</name>
</gene>
<keyword evidence="4 7" id="KW-0133">Cell shape</keyword>
<sequence length="417" mass="45140">MHIRRLAILLPLLASAAPIAAQQDPVGAGQIVPVAPPPPAMRPADPGAAPLVSPITVSWPKRDAEDLLAYVQRVGEEGLDPADYAPDALRQAIDGGDAARLDSVATQTFLKLSSDLALGHVRGDARIDWHIEDPDLNGNEQYAMMERAVQQHSVHDTLNALLPTHPQYQELKSVLAGTTDAAKRDKIRVNMDRWRWLPRDLGRKYVIVNVPAYSVALVEDGRVIARRRAVAGAVKTATPQLNATISGAIFNPWWEVPASINKEVAGKKGYVRVKVGENGFRYRQPPGPANALGKVKLVMPNPHAIYLHDTNAKGLFDKQMRAYSHGCIRTEDAIGFTGILLEDASLWDTAKINETLASGKTVQANLAAPIPVYITYFTAAAVADKNEVIAYSDIYGRDKPVATALADRSGVTKLAAN</sequence>
<dbReference type="Proteomes" id="UP000192934">
    <property type="component" value="Chromosome I"/>
</dbReference>
<dbReference type="InterPro" id="IPR045380">
    <property type="entry name" value="LD_TPept_scaffold_dom"/>
</dbReference>
<dbReference type="UniPathway" id="UPA00219"/>
<evidence type="ECO:0000256" key="7">
    <source>
        <dbReference type="PROSITE-ProRule" id="PRU01373"/>
    </source>
</evidence>
<proteinExistence type="inferred from homology"/>
<dbReference type="InterPro" id="IPR038063">
    <property type="entry name" value="Transpep_catalytic_dom"/>
</dbReference>